<dbReference type="SMART" id="SM00355">
    <property type="entry name" value="ZnF_C2H2"/>
    <property type="match status" value="2"/>
</dbReference>
<evidence type="ECO:0000259" key="2">
    <source>
        <dbReference type="PROSITE" id="PS00028"/>
    </source>
</evidence>
<feature type="compositionally biased region" description="Polar residues" evidence="1">
    <location>
        <begin position="378"/>
        <end position="439"/>
    </location>
</feature>
<evidence type="ECO:0000313" key="4">
    <source>
        <dbReference type="Proteomes" id="UP000326565"/>
    </source>
</evidence>
<dbReference type="EMBL" id="ML732156">
    <property type="protein sequence ID" value="KAB8078670.1"/>
    <property type="molecule type" value="Genomic_DNA"/>
</dbReference>
<evidence type="ECO:0000256" key="1">
    <source>
        <dbReference type="SAM" id="MobiDB-lite"/>
    </source>
</evidence>
<accession>A0A5N5XHV9</accession>
<dbReference type="PROSITE" id="PS00028">
    <property type="entry name" value="ZINC_FINGER_C2H2_1"/>
    <property type="match status" value="1"/>
</dbReference>
<dbReference type="OrthoDB" id="5424797at2759"/>
<dbReference type="Proteomes" id="UP000326565">
    <property type="component" value="Unassembled WGS sequence"/>
</dbReference>
<gene>
    <name evidence="3" type="ORF">BDV29DRAFT_137507</name>
</gene>
<feature type="region of interest" description="Disordered" evidence="1">
    <location>
        <begin position="335"/>
        <end position="492"/>
    </location>
</feature>
<keyword evidence="4" id="KW-1185">Reference proteome</keyword>
<organism evidence="3 4">
    <name type="scientific">Aspergillus leporis</name>
    <dbReference type="NCBI Taxonomy" id="41062"/>
    <lineage>
        <taxon>Eukaryota</taxon>
        <taxon>Fungi</taxon>
        <taxon>Dikarya</taxon>
        <taxon>Ascomycota</taxon>
        <taxon>Pezizomycotina</taxon>
        <taxon>Eurotiomycetes</taxon>
        <taxon>Eurotiomycetidae</taxon>
        <taxon>Eurotiales</taxon>
        <taxon>Aspergillaceae</taxon>
        <taxon>Aspergillus</taxon>
        <taxon>Aspergillus subgen. Circumdati</taxon>
    </lineage>
</organism>
<feature type="compositionally biased region" description="Polar residues" evidence="1">
    <location>
        <begin position="446"/>
        <end position="459"/>
    </location>
</feature>
<feature type="region of interest" description="Disordered" evidence="1">
    <location>
        <begin position="127"/>
        <end position="160"/>
    </location>
</feature>
<reference evidence="3 4" key="1">
    <citation type="submission" date="2019-04" db="EMBL/GenBank/DDBJ databases">
        <title>Friends and foes A comparative genomics study of 23 Aspergillus species from section Flavi.</title>
        <authorList>
            <consortium name="DOE Joint Genome Institute"/>
            <person name="Kjaerbolling I."/>
            <person name="Vesth T."/>
            <person name="Frisvad J.C."/>
            <person name="Nybo J.L."/>
            <person name="Theobald S."/>
            <person name="Kildgaard S."/>
            <person name="Isbrandt T."/>
            <person name="Kuo A."/>
            <person name="Sato A."/>
            <person name="Lyhne E.K."/>
            <person name="Kogle M.E."/>
            <person name="Wiebenga A."/>
            <person name="Kun R.S."/>
            <person name="Lubbers R.J."/>
            <person name="Makela M.R."/>
            <person name="Barry K."/>
            <person name="Chovatia M."/>
            <person name="Clum A."/>
            <person name="Daum C."/>
            <person name="Haridas S."/>
            <person name="He G."/>
            <person name="LaButti K."/>
            <person name="Lipzen A."/>
            <person name="Mondo S."/>
            <person name="Riley R."/>
            <person name="Salamov A."/>
            <person name="Simmons B.A."/>
            <person name="Magnuson J.K."/>
            <person name="Henrissat B."/>
            <person name="Mortensen U.H."/>
            <person name="Larsen T.O."/>
            <person name="Devries R.P."/>
            <person name="Grigoriev I.V."/>
            <person name="Machida M."/>
            <person name="Baker S.E."/>
            <person name="Andersen M.R."/>
        </authorList>
    </citation>
    <scope>NUCLEOTIDE SEQUENCE [LARGE SCALE GENOMIC DNA]</scope>
    <source>
        <strain evidence="3 4">CBS 151.66</strain>
    </source>
</reference>
<feature type="region of interest" description="Disordered" evidence="1">
    <location>
        <begin position="270"/>
        <end position="323"/>
    </location>
</feature>
<feature type="compositionally biased region" description="Pro residues" evidence="1">
    <location>
        <begin position="287"/>
        <end position="296"/>
    </location>
</feature>
<proteinExistence type="predicted"/>
<protein>
    <recommendedName>
        <fullName evidence="2">C2H2-type domain-containing protein</fullName>
    </recommendedName>
</protein>
<feature type="compositionally biased region" description="Basic and acidic residues" evidence="1">
    <location>
        <begin position="136"/>
        <end position="152"/>
    </location>
</feature>
<sequence length="673" mass="73894">MSNEGYDWLLNYPQPGPSQYNQDHGAVSMPSFQGLRASYTSGLLASQTPVTTNDPSYYLSTYRPYKAAHTRPETSYPQHISHRRPTAPLSAYYRQKPQYPNPFTSALSNTPEAFQRQMSQQLLTQPFSPKVSVKSHTSEELYDGRDTKRRCLETPTTSNSMASTVLHTKSQPATHENLSSFSFSPRDTTDMSYLKNRVDIVQLLDKSDATVKTTYDPRTIARDVLIAAGRHPTEPALNHHLTRLRDVFVHVDNSSDLATFRWDLVDAERLKKPRDPPGAPVKVSAPPKEPSLPTPPTHMIQTPSQLSTPQPPQEQPFEHLRSQPSESTGYIAHFDARGSSQPQPEPQVHLPTGSPSAQLNTRGLSQPQPQPQAHIPTGSASAQLNTRGSSQPRPEHQVQQPTGSPSAQLNTRGSSQPRPEHQVQQPTGSPSAQLNTRGLSQPRPQPQVQLVTGSPSTKLKTMVGKRGPGRPPGPSRTPGRPPGSSKTPVATPSAVHAPYPVFACDWDNCHAELHNLEMLAKHIYKVHVPYTITCEWKGCSCDDKLPAAQLVQHIRSSHLDPIAWRLGDGPSVPETVGSHASNSPVPSTIPESHLAGCADSLIFPANYTSIRAFNRVHGNNTQHDKAQGILKAVQRLKEQIGVGLDPGGCQLATPARNERVSNEEEVYEVKYES</sequence>
<dbReference type="AlphaFoldDB" id="A0A5N5XHV9"/>
<feature type="compositionally biased region" description="Polar residues" evidence="1">
    <location>
        <begin position="353"/>
        <end position="367"/>
    </location>
</feature>
<dbReference type="InterPro" id="IPR013087">
    <property type="entry name" value="Znf_C2H2_type"/>
</dbReference>
<name>A0A5N5XHV9_9EURO</name>
<feature type="domain" description="C2H2-type" evidence="2">
    <location>
        <begin position="504"/>
        <end position="527"/>
    </location>
</feature>
<dbReference type="Gene3D" id="3.30.160.60">
    <property type="entry name" value="Classic Zinc Finger"/>
    <property type="match status" value="1"/>
</dbReference>
<evidence type="ECO:0000313" key="3">
    <source>
        <dbReference type="EMBL" id="KAB8078670.1"/>
    </source>
</evidence>
<feature type="compositionally biased region" description="Pro residues" evidence="1">
    <location>
        <begin position="469"/>
        <end position="481"/>
    </location>
</feature>